<dbReference type="EMBL" id="FNYQ01000002">
    <property type="protein sequence ID" value="SEI41735.1"/>
    <property type="molecule type" value="Genomic_DNA"/>
</dbReference>
<feature type="transmembrane region" description="Helical" evidence="2">
    <location>
        <begin position="6"/>
        <end position="26"/>
    </location>
</feature>
<dbReference type="Gene3D" id="3.40.50.10190">
    <property type="entry name" value="BRCT domain"/>
    <property type="match status" value="1"/>
</dbReference>
<protein>
    <submittedName>
        <fullName evidence="4">BRCA1 C Terminus (BRCT) domain-containing protein</fullName>
    </submittedName>
</protein>
<feature type="compositionally biased region" description="Basic and acidic residues" evidence="1">
    <location>
        <begin position="101"/>
        <end position="110"/>
    </location>
</feature>
<evidence type="ECO:0000313" key="4">
    <source>
        <dbReference type="EMBL" id="SEI41735.1"/>
    </source>
</evidence>
<keyword evidence="2" id="KW-1133">Transmembrane helix</keyword>
<keyword evidence="2" id="KW-0472">Membrane</keyword>
<dbReference type="SUPFAM" id="SSF52113">
    <property type="entry name" value="BRCT domain"/>
    <property type="match status" value="1"/>
</dbReference>
<feature type="compositionally biased region" description="Basic and acidic residues" evidence="1">
    <location>
        <begin position="119"/>
        <end position="136"/>
    </location>
</feature>
<evidence type="ECO:0000256" key="1">
    <source>
        <dbReference type="SAM" id="MobiDB-lite"/>
    </source>
</evidence>
<evidence type="ECO:0000313" key="5">
    <source>
        <dbReference type="Proteomes" id="UP000199250"/>
    </source>
</evidence>
<dbReference type="Pfam" id="PF00533">
    <property type="entry name" value="BRCT"/>
    <property type="match status" value="1"/>
</dbReference>
<keyword evidence="2" id="KW-0812">Transmembrane</keyword>
<dbReference type="RefSeq" id="WP_090729107.1">
    <property type="nucleotide sequence ID" value="NZ_FNYQ01000002.1"/>
</dbReference>
<name>A0A1H6QR73_9GAMM</name>
<feature type="region of interest" description="Disordered" evidence="1">
    <location>
        <begin position="101"/>
        <end position="136"/>
    </location>
</feature>
<dbReference type="InterPro" id="IPR001357">
    <property type="entry name" value="BRCT_dom"/>
</dbReference>
<organism evidence="4 5">
    <name type="scientific">Azotobacter beijerinckii</name>
    <dbReference type="NCBI Taxonomy" id="170623"/>
    <lineage>
        <taxon>Bacteria</taxon>
        <taxon>Pseudomonadati</taxon>
        <taxon>Pseudomonadota</taxon>
        <taxon>Gammaproteobacteria</taxon>
        <taxon>Pseudomonadales</taxon>
        <taxon>Pseudomonadaceae</taxon>
        <taxon>Azotobacter</taxon>
    </lineage>
</organism>
<gene>
    <name evidence="4" type="ORF">SAMN04244572_00119</name>
</gene>
<reference evidence="4 5" key="1">
    <citation type="submission" date="2016-10" db="EMBL/GenBank/DDBJ databases">
        <authorList>
            <person name="de Groot N.N."/>
        </authorList>
    </citation>
    <scope>NUCLEOTIDE SEQUENCE [LARGE SCALE GENOMIC DNA]</scope>
    <source>
        <strain evidence="4 5">DSM 373</strain>
    </source>
</reference>
<proteinExistence type="predicted"/>
<dbReference type="InterPro" id="IPR036420">
    <property type="entry name" value="BRCT_dom_sf"/>
</dbReference>
<feature type="domain" description="BRCT" evidence="3">
    <location>
        <begin position="268"/>
        <end position="333"/>
    </location>
</feature>
<evidence type="ECO:0000256" key="2">
    <source>
        <dbReference type="SAM" id="Phobius"/>
    </source>
</evidence>
<evidence type="ECO:0000259" key="3">
    <source>
        <dbReference type="Pfam" id="PF00533"/>
    </source>
</evidence>
<dbReference type="AlphaFoldDB" id="A0A1H6QR73"/>
<dbReference type="Proteomes" id="UP000199250">
    <property type="component" value="Unassembled WGS sequence"/>
</dbReference>
<accession>A0A1H6QR73</accession>
<dbReference type="OrthoDB" id="7027971at2"/>
<feature type="transmembrane region" description="Helical" evidence="2">
    <location>
        <begin position="76"/>
        <end position="94"/>
    </location>
</feature>
<feature type="transmembrane region" description="Helical" evidence="2">
    <location>
        <begin position="38"/>
        <end position="56"/>
    </location>
</feature>
<sequence>MIIADFTALIGLFAIPWTVAGLIHPAAAGIRDTPRRKVLGLGVIALVTILAIAVVLSDPQPSEDAKASDALMAMTALWMLSCLVWPFSAMVLRVKERASAVTKGPEEKVEPTPIPQPVEDEKLDRLSAEQHQEPDLEERELFELPEPIEPPANDAPACRASAADNPFAHLHPESVAPRTISFMYENSQGDISDREVTIDQVGTSHFAGFCHREGDERTFRFDRILGLATLTDSGEKILPDYLRDLLRGYDEQELRRRKRTAAKTCNEILFTGFKKDRRAELEEIARAAGMVVRTRVSENLDLLCAGGNAGPSKIAEALERGLIVLNEQQFLQMLETGEVPA</sequence>